<accession>A0A1F6G688</accession>
<dbReference type="PANTHER" id="PTHR38459">
    <property type="entry name" value="PROPHAGE BACTOPRENOL-LINKED GLUCOSE TRANSLOCASE HOMOLOG"/>
    <property type="match status" value="1"/>
</dbReference>
<feature type="domain" description="GtrA/DPMS transmembrane" evidence="7">
    <location>
        <begin position="24"/>
        <end position="140"/>
    </location>
</feature>
<evidence type="ECO:0000256" key="6">
    <source>
        <dbReference type="SAM" id="Phobius"/>
    </source>
</evidence>
<dbReference type="InterPro" id="IPR007267">
    <property type="entry name" value="GtrA_DPMS_TM"/>
</dbReference>
<sequence>MIKRARDLYTQIDERYPTCVLIFRFLLSGGTSASTDLVLLYLFTDIFGIWYLTSAVAAFILAFGVSFTLMKFWTFGDHSQEGLHMQLGIYFLVAIINLALNTLLVYLFVEWAGLYYLFAQIVAGALIAIESFFVYQRFIFRKTSTV</sequence>
<dbReference type="STRING" id="1798533.A2609_00400"/>
<name>A0A1F6G688_9BACT</name>
<dbReference type="PANTHER" id="PTHR38459:SF1">
    <property type="entry name" value="PROPHAGE BACTOPRENOL-LINKED GLUCOSE TRANSLOCASE HOMOLOG"/>
    <property type="match status" value="1"/>
</dbReference>
<comment type="caution">
    <text evidence="8">The sequence shown here is derived from an EMBL/GenBank/DDBJ whole genome shotgun (WGS) entry which is preliminary data.</text>
</comment>
<keyword evidence="3 6" id="KW-0812">Transmembrane</keyword>
<protein>
    <recommendedName>
        <fullName evidence="7">GtrA/DPMS transmembrane domain-containing protein</fullName>
    </recommendedName>
</protein>
<dbReference type="Proteomes" id="UP000176867">
    <property type="component" value="Unassembled WGS sequence"/>
</dbReference>
<evidence type="ECO:0000256" key="1">
    <source>
        <dbReference type="ARBA" id="ARBA00004141"/>
    </source>
</evidence>
<keyword evidence="4 6" id="KW-1133">Transmembrane helix</keyword>
<evidence type="ECO:0000313" key="9">
    <source>
        <dbReference type="Proteomes" id="UP000176867"/>
    </source>
</evidence>
<dbReference type="GO" id="GO:0000271">
    <property type="term" value="P:polysaccharide biosynthetic process"/>
    <property type="evidence" value="ECO:0007669"/>
    <property type="project" value="InterPro"/>
</dbReference>
<evidence type="ECO:0000313" key="8">
    <source>
        <dbReference type="EMBL" id="OGG93609.1"/>
    </source>
</evidence>
<evidence type="ECO:0000256" key="5">
    <source>
        <dbReference type="ARBA" id="ARBA00023136"/>
    </source>
</evidence>
<evidence type="ECO:0000256" key="3">
    <source>
        <dbReference type="ARBA" id="ARBA00022692"/>
    </source>
</evidence>
<dbReference type="EMBL" id="MFMU01000005">
    <property type="protein sequence ID" value="OGG93609.1"/>
    <property type="molecule type" value="Genomic_DNA"/>
</dbReference>
<comment type="subcellular location">
    <subcellularLocation>
        <location evidence="1">Membrane</location>
        <topology evidence="1">Multi-pass membrane protein</topology>
    </subcellularLocation>
</comment>
<evidence type="ECO:0000256" key="2">
    <source>
        <dbReference type="ARBA" id="ARBA00009399"/>
    </source>
</evidence>
<reference evidence="8 9" key="1">
    <citation type="journal article" date="2016" name="Nat. Commun.">
        <title>Thousands of microbial genomes shed light on interconnected biogeochemical processes in an aquifer system.</title>
        <authorList>
            <person name="Anantharaman K."/>
            <person name="Brown C.T."/>
            <person name="Hug L.A."/>
            <person name="Sharon I."/>
            <person name="Castelle C.J."/>
            <person name="Probst A.J."/>
            <person name="Thomas B.C."/>
            <person name="Singh A."/>
            <person name="Wilkins M.J."/>
            <person name="Karaoz U."/>
            <person name="Brodie E.L."/>
            <person name="Williams K.H."/>
            <person name="Hubbard S.S."/>
            <person name="Banfield J.F."/>
        </authorList>
    </citation>
    <scope>NUCLEOTIDE SEQUENCE [LARGE SCALE GENOMIC DNA]</scope>
</reference>
<evidence type="ECO:0000259" key="7">
    <source>
        <dbReference type="Pfam" id="PF04138"/>
    </source>
</evidence>
<feature type="transmembrane region" description="Helical" evidence="6">
    <location>
        <begin position="49"/>
        <end position="75"/>
    </location>
</feature>
<keyword evidence="5 6" id="KW-0472">Membrane</keyword>
<organism evidence="8 9">
    <name type="scientific">Candidatus Kaiserbacteria bacterium RIFOXYD1_FULL_47_14</name>
    <dbReference type="NCBI Taxonomy" id="1798533"/>
    <lineage>
        <taxon>Bacteria</taxon>
        <taxon>Candidatus Kaiseribacteriota</taxon>
    </lineage>
</organism>
<evidence type="ECO:0000256" key="4">
    <source>
        <dbReference type="ARBA" id="ARBA00022989"/>
    </source>
</evidence>
<feature type="transmembrane region" description="Helical" evidence="6">
    <location>
        <begin position="87"/>
        <end position="109"/>
    </location>
</feature>
<proteinExistence type="inferred from homology"/>
<feature type="transmembrane region" description="Helical" evidence="6">
    <location>
        <begin position="115"/>
        <end position="135"/>
    </location>
</feature>
<gene>
    <name evidence="8" type="ORF">A2609_00400</name>
</gene>
<dbReference type="InterPro" id="IPR051401">
    <property type="entry name" value="GtrA_CellWall_Glycosyl"/>
</dbReference>
<dbReference type="GO" id="GO:0005886">
    <property type="term" value="C:plasma membrane"/>
    <property type="evidence" value="ECO:0007669"/>
    <property type="project" value="TreeGrafter"/>
</dbReference>
<dbReference type="Pfam" id="PF04138">
    <property type="entry name" value="GtrA_DPMS_TM"/>
    <property type="match status" value="1"/>
</dbReference>
<feature type="transmembrane region" description="Helical" evidence="6">
    <location>
        <begin position="21"/>
        <end position="43"/>
    </location>
</feature>
<comment type="similarity">
    <text evidence="2">Belongs to the GtrA family.</text>
</comment>
<dbReference type="AlphaFoldDB" id="A0A1F6G688"/>